<organism evidence="2 3">
    <name type="scientific">Streptomyces virginiae</name>
    <name type="common">Streptomyces cinnamonensis</name>
    <dbReference type="NCBI Taxonomy" id="1961"/>
    <lineage>
        <taxon>Bacteria</taxon>
        <taxon>Bacillati</taxon>
        <taxon>Actinomycetota</taxon>
        <taxon>Actinomycetes</taxon>
        <taxon>Kitasatosporales</taxon>
        <taxon>Streptomycetaceae</taxon>
        <taxon>Streptomyces</taxon>
    </lineage>
</organism>
<gene>
    <name evidence="2" type="ORF">OG517_40490</name>
</gene>
<evidence type="ECO:0000313" key="2">
    <source>
        <dbReference type="EMBL" id="WUQ17180.1"/>
    </source>
</evidence>
<dbReference type="RefSeq" id="WP_328965408.1">
    <property type="nucleotide sequence ID" value="NZ_CP108090.1"/>
</dbReference>
<feature type="signal peptide" evidence="1">
    <location>
        <begin position="1"/>
        <end position="27"/>
    </location>
</feature>
<keyword evidence="1" id="KW-0732">Signal</keyword>
<evidence type="ECO:0000256" key="1">
    <source>
        <dbReference type="SAM" id="SignalP"/>
    </source>
</evidence>
<keyword evidence="3" id="KW-1185">Reference proteome</keyword>
<protein>
    <recommendedName>
        <fullName evidence="4">Secreted protein</fullName>
    </recommendedName>
</protein>
<feature type="chain" id="PRO_5046291261" description="Secreted protein" evidence="1">
    <location>
        <begin position="28"/>
        <end position="120"/>
    </location>
</feature>
<evidence type="ECO:0008006" key="4">
    <source>
        <dbReference type="Google" id="ProtNLM"/>
    </source>
</evidence>
<sequence length="120" mass="12932">MKFGMRAAVLTAGTALTLWGFGATAQAAIPTSTTIATSGVEALGTIQCRPDNHKYTVKRIAPVRKGPSLNAAQIDVRYPDNEVRSYNECVNGGKIFICIASCHVSDDGIRGQWMFRGDVR</sequence>
<dbReference type="EMBL" id="CP108090">
    <property type="protein sequence ID" value="WUQ17180.1"/>
    <property type="molecule type" value="Genomic_DNA"/>
</dbReference>
<name>A0ABZ1TMW6_STRVG</name>
<dbReference type="Proteomes" id="UP001432039">
    <property type="component" value="Chromosome"/>
</dbReference>
<evidence type="ECO:0000313" key="3">
    <source>
        <dbReference type="Proteomes" id="UP001432039"/>
    </source>
</evidence>
<reference evidence="2" key="1">
    <citation type="submission" date="2022-10" db="EMBL/GenBank/DDBJ databases">
        <title>The complete genomes of actinobacterial strains from the NBC collection.</title>
        <authorList>
            <person name="Joergensen T.S."/>
            <person name="Alvarez Arevalo M."/>
            <person name="Sterndorff E.B."/>
            <person name="Faurdal D."/>
            <person name="Vuksanovic O."/>
            <person name="Mourched A.-S."/>
            <person name="Charusanti P."/>
            <person name="Shaw S."/>
            <person name="Blin K."/>
            <person name="Weber T."/>
        </authorList>
    </citation>
    <scope>NUCLEOTIDE SEQUENCE</scope>
    <source>
        <strain evidence="2">NBC_00248</strain>
    </source>
</reference>
<accession>A0ABZ1TMW6</accession>
<proteinExistence type="predicted"/>